<dbReference type="GO" id="GO:0003676">
    <property type="term" value="F:nucleic acid binding"/>
    <property type="evidence" value="ECO:0007669"/>
    <property type="project" value="InterPro"/>
</dbReference>
<dbReference type="Proteomes" id="UP001165121">
    <property type="component" value="Unassembled WGS sequence"/>
</dbReference>
<dbReference type="Pfam" id="PF13358">
    <property type="entry name" value="DDE_3"/>
    <property type="match status" value="1"/>
</dbReference>
<proteinExistence type="predicted"/>
<reference evidence="2" key="1">
    <citation type="submission" date="2023-04" db="EMBL/GenBank/DDBJ databases">
        <title>Phytophthora fragariaefolia NBRC 109709.</title>
        <authorList>
            <person name="Ichikawa N."/>
            <person name="Sato H."/>
            <person name="Tonouchi N."/>
        </authorList>
    </citation>
    <scope>NUCLEOTIDE SEQUENCE</scope>
    <source>
        <strain evidence="2">NBRC 109709</strain>
    </source>
</reference>
<evidence type="ECO:0000313" key="2">
    <source>
        <dbReference type="EMBL" id="GMF54144.1"/>
    </source>
</evidence>
<dbReference type="InterPro" id="IPR038717">
    <property type="entry name" value="Tc1-like_DDE_dom"/>
</dbReference>
<dbReference type="InterPro" id="IPR036397">
    <property type="entry name" value="RNaseH_sf"/>
</dbReference>
<gene>
    <name evidence="2" type="ORF">Pfra01_002251600</name>
</gene>
<dbReference type="Gene3D" id="3.30.420.10">
    <property type="entry name" value="Ribonuclease H-like superfamily/Ribonuclease H"/>
    <property type="match status" value="1"/>
</dbReference>
<organism evidence="2 3">
    <name type="scientific">Phytophthora fragariaefolia</name>
    <dbReference type="NCBI Taxonomy" id="1490495"/>
    <lineage>
        <taxon>Eukaryota</taxon>
        <taxon>Sar</taxon>
        <taxon>Stramenopiles</taxon>
        <taxon>Oomycota</taxon>
        <taxon>Peronosporomycetes</taxon>
        <taxon>Peronosporales</taxon>
        <taxon>Peronosporaceae</taxon>
        <taxon>Phytophthora</taxon>
    </lineage>
</organism>
<dbReference type="EMBL" id="BSXT01003452">
    <property type="protein sequence ID" value="GMF54144.1"/>
    <property type="molecule type" value="Genomic_DNA"/>
</dbReference>
<keyword evidence="3" id="KW-1185">Reference proteome</keyword>
<comment type="caution">
    <text evidence="2">The sequence shown here is derived from an EMBL/GenBank/DDBJ whole genome shotgun (WGS) entry which is preliminary data.</text>
</comment>
<evidence type="ECO:0000259" key="1">
    <source>
        <dbReference type="Pfam" id="PF13358"/>
    </source>
</evidence>
<accession>A0A9W6Y720</accession>
<sequence>MFATKIDPYLNRWPLLRSNVILDNAKILLFEELQELAHSTGALHFFLPTYSPDLNPIEVEFSLLKRWIIKHASLAFKEAPIAVLNAAIREWTKAHDQVSYGLYRRVGTSTQL</sequence>
<name>A0A9W6Y720_9STRA</name>
<protein>
    <submittedName>
        <fullName evidence="2">Unnamed protein product</fullName>
    </submittedName>
</protein>
<evidence type="ECO:0000313" key="3">
    <source>
        <dbReference type="Proteomes" id="UP001165121"/>
    </source>
</evidence>
<feature type="domain" description="Tc1-like transposase DDE" evidence="1">
    <location>
        <begin position="5"/>
        <end position="77"/>
    </location>
</feature>
<dbReference type="AlphaFoldDB" id="A0A9W6Y720"/>
<dbReference type="OrthoDB" id="124912at2759"/>